<dbReference type="EMBL" id="NESQ01000169">
    <property type="protein sequence ID" value="PUU76933.1"/>
    <property type="molecule type" value="Genomic_DNA"/>
</dbReference>
<gene>
    <name evidence="1" type="ORF">B9Z19DRAFT_1087311</name>
</gene>
<evidence type="ECO:0000313" key="2">
    <source>
        <dbReference type="Proteomes" id="UP000244722"/>
    </source>
</evidence>
<proteinExistence type="predicted"/>
<comment type="caution">
    <text evidence="1">The sequence shown here is derived from an EMBL/GenBank/DDBJ whole genome shotgun (WGS) entry which is preliminary data.</text>
</comment>
<dbReference type="Proteomes" id="UP000244722">
    <property type="component" value="Unassembled WGS sequence"/>
</dbReference>
<reference evidence="1 2" key="1">
    <citation type="submission" date="2017-04" db="EMBL/GenBank/DDBJ databases">
        <title>Draft genome sequence of Tuber borchii Vittad., a whitish edible truffle.</title>
        <authorList>
            <consortium name="DOE Joint Genome Institute"/>
            <person name="Murat C."/>
            <person name="Kuo A."/>
            <person name="Barry K.W."/>
            <person name="Clum A."/>
            <person name="Dockter R.B."/>
            <person name="Fauchery L."/>
            <person name="Iotti M."/>
            <person name="Kohler A."/>
            <person name="Labutti K."/>
            <person name="Lindquist E.A."/>
            <person name="Lipzen A."/>
            <person name="Ohm R.A."/>
            <person name="Wang M."/>
            <person name="Grigoriev I.V."/>
            <person name="Zambonelli A."/>
            <person name="Martin F.M."/>
        </authorList>
    </citation>
    <scope>NUCLEOTIDE SEQUENCE [LARGE SCALE GENOMIC DNA]</scope>
    <source>
        <strain evidence="1 2">Tbo3840</strain>
    </source>
</reference>
<organism evidence="1 2">
    <name type="scientific">Tuber borchii</name>
    <name type="common">White truffle</name>
    <dbReference type="NCBI Taxonomy" id="42251"/>
    <lineage>
        <taxon>Eukaryota</taxon>
        <taxon>Fungi</taxon>
        <taxon>Dikarya</taxon>
        <taxon>Ascomycota</taxon>
        <taxon>Pezizomycotina</taxon>
        <taxon>Pezizomycetes</taxon>
        <taxon>Pezizales</taxon>
        <taxon>Tuberaceae</taxon>
        <taxon>Tuber</taxon>
    </lineage>
</organism>
<accession>A0A2T6ZN72</accession>
<protein>
    <submittedName>
        <fullName evidence="1">Uncharacterized protein</fullName>
    </submittedName>
</protein>
<name>A0A2T6ZN72_TUBBO</name>
<dbReference type="AlphaFoldDB" id="A0A2T6ZN72"/>
<evidence type="ECO:0000313" key="1">
    <source>
        <dbReference type="EMBL" id="PUU76933.1"/>
    </source>
</evidence>
<keyword evidence="2" id="KW-1185">Reference proteome</keyword>
<sequence length="162" mass="18455">MAILVQSVTSVAASSFTHPSMPDDAWARCPTLRTRQESTRVYSTGIIRTQSKVLQFQCLQSTYGIRTRTSFSPDWDFLCIPTSTGIPPIRPSRKHLPHLRLQQSFQPRRPLSCRARDRRMCASNITLDSTSVGKEQAARFYAPNCRHSDRLRVQGSWAQCRN</sequence>